<dbReference type="RefSeq" id="WP_013555693.1">
    <property type="nucleotide sequence ID" value="NC_014958.1"/>
</dbReference>
<dbReference type="Gene3D" id="3.40.50.720">
    <property type="entry name" value="NAD(P)-binding Rossmann-like Domain"/>
    <property type="match status" value="1"/>
</dbReference>
<dbReference type="eggNOG" id="COG0451">
    <property type="taxonomic scope" value="Bacteria"/>
</dbReference>
<keyword evidence="3" id="KW-1185">Reference proteome</keyword>
<dbReference type="PANTHER" id="PTHR48079:SF6">
    <property type="entry name" value="NAD(P)-BINDING DOMAIN-CONTAINING PROTEIN-RELATED"/>
    <property type="match status" value="1"/>
</dbReference>
<dbReference type="PANTHER" id="PTHR48079">
    <property type="entry name" value="PROTEIN YEEZ"/>
    <property type="match status" value="1"/>
</dbReference>
<evidence type="ECO:0000313" key="3">
    <source>
        <dbReference type="Proteomes" id="UP000008635"/>
    </source>
</evidence>
<dbReference type="InterPro" id="IPR036291">
    <property type="entry name" value="NAD(P)-bd_dom_sf"/>
</dbReference>
<dbReference type="Pfam" id="PF01370">
    <property type="entry name" value="Epimerase"/>
    <property type="match status" value="1"/>
</dbReference>
<dbReference type="GO" id="GO:0005737">
    <property type="term" value="C:cytoplasm"/>
    <property type="evidence" value="ECO:0007669"/>
    <property type="project" value="TreeGrafter"/>
</dbReference>
<dbReference type="STRING" id="709986.Deima_0529"/>
<dbReference type="InterPro" id="IPR001509">
    <property type="entry name" value="Epimerase_deHydtase"/>
</dbReference>
<name>E8U549_DEIML</name>
<gene>
    <name evidence="2" type="ordered locus">Deima_0529</name>
</gene>
<reference evidence="2 3" key="1">
    <citation type="journal article" date="2011" name="Stand. Genomic Sci.">
        <title>Complete genome sequence of Deinococcus maricopensis type strain (LB-34).</title>
        <authorList>
            <person name="Pukall R."/>
            <person name="Zeytun A."/>
            <person name="Lucas S."/>
            <person name="Lapidus A."/>
            <person name="Hammon N."/>
            <person name="Deshpande S."/>
            <person name="Nolan M."/>
            <person name="Cheng J.F."/>
            <person name="Pitluck S."/>
            <person name="Liolios K."/>
            <person name="Pagani I."/>
            <person name="Mikhailova N."/>
            <person name="Ivanova N."/>
            <person name="Mavromatis K."/>
            <person name="Pati A."/>
            <person name="Tapia R."/>
            <person name="Han C."/>
            <person name="Goodwin L."/>
            <person name="Chen A."/>
            <person name="Palaniappan K."/>
            <person name="Land M."/>
            <person name="Hauser L."/>
            <person name="Chang Y.J."/>
            <person name="Jeffries C.D."/>
            <person name="Brambilla E.M."/>
            <person name="Rohde M."/>
            <person name="Goker M."/>
            <person name="Detter J.C."/>
            <person name="Woyke T."/>
            <person name="Bristow J."/>
            <person name="Eisen J.A."/>
            <person name="Markowitz V."/>
            <person name="Hugenholtz P."/>
            <person name="Kyrpides N.C."/>
            <person name="Klenk H.P."/>
        </authorList>
    </citation>
    <scope>NUCLEOTIDE SEQUENCE [LARGE SCALE GENOMIC DNA]</scope>
    <source>
        <strain evidence="3">DSM 21211 / LMG 22137 / NRRL B-23946 / LB-34</strain>
    </source>
</reference>
<dbReference type="GO" id="GO:0004029">
    <property type="term" value="F:aldehyde dehydrogenase (NAD+) activity"/>
    <property type="evidence" value="ECO:0007669"/>
    <property type="project" value="TreeGrafter"/>
</dbReference>
<accession>E8U549</accession>
<protein>
    <submittedName>
        <fullName evidence="2">NAD-dependent epimerase/dehydratase</fullName>
    </submittedName>
</protein>
<evidence type="ECO:0000259" key="1">
    <source>
        <dbReference type="Pfam" id="PF01370"/>
    </source>
</evidence>
<dbReference type="OrthoDB" id="9809586at2"/>
<dbReference type="InterPro" id="IPR051783">
    <property type="entry name" value="NAD(P)-dependent_oxidoreduct"/>
</dbReference>
<dbReference type="EMBL" id="CP002454">
    <property type="protein sequence ID" value="ADV66188.1"/>
    <property type="molecule type" value="Genomic_DNA"/>
</dbReference>
<dbReference type="CDD" id="cd05265">
    <property type="entry name" value="SDR_a1"/>
    <property type="match status" value="1"/>
</dbReference>
<dbReference type="KEGG" id="dmr:Deima_0529"/>
<sequence length="323" mass="34976">MRILVLGGTQFVGRHIVLTLLARGHHVTTFTRGRTPDDLPEQVERLHGDRNADLSALADGSWDACVDVSAYTPQQVRAVGDALQGRVGRYAFISTISVYADFSRGPITEDARLHEPPAPDVQTVTGETYGPLKVACEHEALRAFGDRATILRPDIVAGPFDHTERYTTWVRRVATGGPMLAPGDGRADVQVIDARDLAEFTALTLEQDTPGVFNVVGPHLTWSAFLDTLAQATGVTPDLQWVPDAVLQAHDVTSQELPLYIAPDSGFAALMNVSHDRALAAGLTLRDPLVTARDTLAWANAHPVHITPLTPERERALLSAARP</sequence>
<dbReference type="AlphaFoldDB" id="E8U549"/>
<proteinExistence type="predicted"/>
<dbReference type="Proteomes" id="UP000008635">
    <property type="component" value="Chromosome"/>
</dbReference>
<dbReference type="SUPFAM" id="SSF51735">
    <property type="entry name" value="NAD(P)-binding Rossmann-fold domains"/>
    <property type="match status" value="1"/>
</dbReference>
<dbReference type="HOGENOM" id="CLU_061176_0_1_0"/>
<organism evidence="2 3">
    <name type="scientific">Deinococcus maricopensis (strain DSM 21211 / LMG 22137 / NRRL B-23946 / LB-34)</name>
    <dbReference type="NCBI Taxonomy" id="709986"/>
    <lineage>
        <taxon>Bacteria</taxon>
        <taxon>Thermotogati</taxon>
        <taxon>Deinococcota</taxon>
        <taxon>Deinococci</taxon>
        <taxon>Deinococcales</taxon>
        <taxon>Deinococcaceae</taxon>
        <taxon>Deinococcus</taxon>
    </lineage>
</organism>
<evidence type="ECO:0000313" key="2">
    <source>
        <dbReference type="EMBL" id="ADV66188.1"/>
    </source>
</evidence>
<feature type="domain" description="NAD-dependent epimerase/dehydratase" evidence="1">
    <location>
        <begin position="3"/>
        <end position="215"/>
    </location>
</feature>
<reference evidence="3" key="2">
    <citation type="submission" date="2011-01" db="EMBL/GenBank/DDBJ databases">
        <title>The complete genome of Deinococcus maricopensis DSM 21211.</title>
        <authorList>
            <consortium name="US DOE Joint Genome Institute (JGI-PGF)"/>
            <person name="Lucas S."/>
            <person name="Copeland A."/>
            <person name="Lapidus A."/>
            <person name="Goodwin L."/>
            <person name="Pitluck S."/>
            <person name="Kyrpides N."/>
            <person name="Mavromatis K."/>
            <person name="Pagani I."/>
            <person name="Ivanova N."/>
            <person name="Ovchinnikova G."/>
            <person name="Zeytun A."/>
            <person name="Detter J.C."/>
            <person name="Han C."/>
            <person name="Land M."/>
            <person name="Hauser L."/>
            <person name="Markowitz V."/>
            <person name="Cheng J.-F."/>
            <person name="Hugenholtz P."/>
            <person name="Woyke T."/>
            <person name="Wu D."/>
            <person name="Pukall R."/>
            <person name="Gehrich-Schroeter G."/>
            <person name="Brambilla E."/>
            <person name="Klenk H.-P."/>
            <person name="Eisen J.A."/>
        </authorList>
    </citation>
    <scope>NUCLEOTIDE SEQUENCE [LARGE SCALE GENOMIC DNA]</scope>
    <source>
        <strain evidence="3">DSM 21211 / LMG 22137 / NRRL B-23946 / LB-34</strain>
    </source>
</reference>